<name>A0ABQ0LB99_MYCCL</name>
<evidence type="ECO:0008006" key="4">
    <source>
        <dbReference type="Google" id="ProtNLM"/>
    </source>
</evidence>
<dbReference type="Proteomes" id="UP000815677">
    <property type="component" value="Unassembled WGS sequence"/>
</dbReference>
<sequence>MVRRKRVKLTADPSRTTLVSANTSGFSWLRAELLLEIVSWLPEMPTASGTQLQVNSQSDPEVIRIFRVLSKTCRRLRGFSLPLAWKHVAVELPTLRRSVISTQLPMELVAIRTEIISPHVRSMTVRVRGFCPAKLWPEFLHSLSFLKNPISLRLSAGYGVVSENPSEYQLASVRQLNVGLAAIPIAWSCPNLQQLTIGAAPEGTRLSPMAHSTRNLRSLMCNFLEKKLMEDLLLIVDNLPPSLEELGIIPREDMASIDTIVRLARHPSMRRIHFRAFEDPILSDEQAEQREAATKRLQQAARKARAAMSARPGVYVTLRSNGLNRSTRFFEFVSEGWKHVPQLKVFEYR</sequence>
<dbReference type="EMBL" id="DF844587">
    <property type="protein sequence ID" value="GAT48404.1"/>
    <property type="molecule type" value="Genomic_DNA"/>
</dbReference>
<gene>
    <name evidence="2" type="ORF">MCHLO_05815</name>
</gene>
<proteinExistence type="predicted"/>
<feature type="coiled-coil region" evidence="1">
    <location>
        <begin position="283"/>
        <end position="310"/>
    </location>
</feature>
<protein>
    <recommendedName>
        <fullName evidence="4">F-box domain-containing protein</fullName>
    </recommendedName>
</protein>
<evidence type="ECO:0000313" key="2">
    <source>
        <dbReference type="EMBL" id="GAT48404.1"/>
    </source>
</evidence>
<evidence type="ECO:0000313" key="3">
    <source>
        <dbReference type="Proteomes" id="UP000815677"/>
    </source>
</evidence>
<reference evidence="2" key="1">
    <citation type="submission" date="2014-09" db="EMBL/GenBank/DDBJ databases">
        <title>Genome sequence of the luminous mushroom Mycena chlorophos for searching fungal bioluminescence genes.</title>
        <authorList>
            <person name="Tanaka Y."/>
            <person name="Kasuga D."/>
            <person name="Oba Y."/>
            <person name="Hase S."/>
            <person name="Sato K."/>
            <person name="Oba Y."/>
            <person name="Sakakibara Y."/>
        </authorList>
    </citation>
    <scope>NUCLEOTIDE SEQUENCE</scope>
</reference>
<organism evidence="2 3">
    <name type="scientific">Mycena chlorophos</name>
    <name type="common">Agaric fungus</name>
    <name type="synonym">Agaricus chlorophos</name>
    <dbReference type="NCBI Taxonomy" id="658473"/>
    <lineage>
        <taxon>Eukaryota</taxon>
        <taxon>Fungi</taxon>
        <taxon>Dikarya</taxon>
        <taxon>Basidiomycota</taxon>
        <taxon>Agaricomycotina</taxon>
        <taxon>Agaricomycetes</taxon>
        <taxon>Agaricomycetidae</taxon>
        <taxon>Agaricales</taxon>
        <taxon>Marasmiineae</taxon>
        <taxon>Mycenaceae</taxon>
        <taxon>Mycena</taxon>
    </lineage>
</organism>
<keyword evidence="3" id="KW-1185">Reference proteome</keyword>
<accession>A0ABQ0LB99</accession>
<evidence type="ECO:0000256" key="1">
    <source>
        <dbReference type="SAM" id="Coils"/>
    </source>
</evidence>
<keyword evidence="1" id="KW-0175">Coiled coil</keyword>